<dbReference type="AlphaFoldDB" id="A0A023BBB3"/>
<feature type="domain" description="CPW-WPC" evidence="1">
    <location>
        <begin position="187"/>
        <end position="250"/>
    </location>
</feature>
<evidence type="ECO:0000259" key="1">
    <source>
        <dbReference type="SMART" id="SM01099"/>
    </source>
</evidence>
<gene>
    <name evidence="2" type="ORF">GNI_026410</name>
</gene>
<proteinExistence type="predicted"/>
<dbReference type="InterPro" id="IPR006387">
    <property type="entry name" value="CPW_WPC_dom"/>
</dbReference>
<feature type="domain" description="CPW-WPC" evidence="1">
    <location>
        <begin position="331"/>
        <end position="420"/>
    </location>
</feature>
<dbReference type="NCBIfam" id="TIGR01492">
    <property type="entry name" value="CPW_WPC"/>
    <property type="match status" value="1"/>
</dbReference>
<name>A0A023BBB3_GRENI</name>
<reference evidence="2" key="1">
    <citation type="submission" date="2013-12" db="EMBL/GenBank/DDBJ databases">
        <authorList>
            <person name="Omoto C.K."/>
            <person name="Sibley D."/>
            <person name="Venepally P."/>
            <person name="Hadjithomas M."/>
            <person name="Karamycheva S."/>
            <person name="Brunk B."/>
            <person name="Roos D."/>
            <person name="Caler E."/>
            <person name="Lorenzi H."/>
        </authorList>
    </citation>
    <scope>NUCLEOTIDE SEQUENCE</scope>
</reference>
<feature type="domain" description="CPW-WPC" evidence="1">
    <location>
        <begin position="131"/>
        <end position="185"/>
    </location>
</feature>
<dbReference type="GeneID" id="22911165"/>
<evidence type="ECO:0000313" key="3">
    <source>
        <dbReference type="Proteomes" id="UP000019763"/>
    </source>
</evidence>
<organism evidence="2 3">
    <name type="scientific">Gregarina niphandrodes</name>
    <name type="common">Septate eugregarine</name>
    <dbReference type="NCBI Taxonomy" id="110365"/>
    <lineage>
        <taxon>Eukaryota</taxon>
        <taxon>Sar</taxon>
        <taxon>Alveolata</taxon>
        <taxon>Apicomplexa</taxon>
        <taxon>Conoidasida</taxon>
        <taxon>Gregarinasina</taxon>
        <taxon>Eugregarinorida</taxon>
        <taxon>Gregarinidae</taxon>
        <taxon>Gregarina</taxon>
    </lineage>
</organism>
<dbReference type="OMA" id="DYSQNCA"/>
<protein>
    <submittedName>
        <fullName evidence="2">CPW-WPC family protein</fullName>
    </submittedName>
</protein>
<dbReference type="Proteomes" id="UP000019763">
    <property type="component" value="Unassembled WGS sequence"/>
</dbReference>
<dbReference type="Pfam" id="PF09717">
    <property type="entry name" value="CPW_WPC"/>
    <property type="match status" value="4"/>
</dbReference>
<keyword evidence="3" id="KW-1185">Reference proteome</keyword>
<dbReference type="SMART" id="SM01099">
    <property type="entry name" value="CPW_WPC"/>
    <property type="match status" value="4"/>
</dbReference>
<feature type="domain" description="CPW-WPC" evidence="1">
    <location>
        <begin position="69"/>
        <end position="128"/>
    </location>
</feature>
<dbReference type="EMBL" id="AFNH02000197">
    <property type="protein sequence ID" value="EZG79460.1"/>
    <property type="molecule type" value="Genomic_DNA"/>
</dbReference>
<dbReference type="OrthoDB" id="354293at2759"/>
<accession>A0A023BBB3</accession>
<evidence type="ECO:0000313" key="2">
    <source>
        <dbReference type="EMBL" id="EZG79460.1"/>
    </source>
</evidence>
<comment type="caution">
    <text evidence="2">The sequence shown here is derived from an EMBL/GenBank/DDBJ whole genome shotgun (WGS) entry which is preliminary data.</text>
</comment>
<dbReference type="RefSeq" id="XP_011134437.1">
    <property type="nucleotide sequence ID" value="XM_011136135.1"/>
</dbReference>
<sequence length="472" mass="51200">MRLWICGLKIAAALKHEFLSETALAESAKESKAGQEAIEQVSSTLTSFSDRVSSQGTSLDPDVVFESYCVHDYSAPCPDGWAVGDKSEYCIAGLSYTGSKEPYFPLPVDTKAKQNVENDYGIHWPCAVSGCVQDYTVPCPEGWSVSSDGICSEQSGPQTFAGFAATESDRRSFSLTNGVTWPCMTDCIKDYHTFLCPIGWEEVLFDNVVQCEAPTWYQGPCPGIQAVGGLTVDLLRELETRCKVSYPCQACKLSDKLFDQFQCPVGWQVDDSDHLCHRTRHQEQASLKRHDTCAEVLGVTATSSKEEKLHFEIWCGARWPCASDAAVLPDCAQDFTYPCPLGWVSTGWAGVGTASTGMGTTSTGMGTTSVGVTENGVSRSICKAPDSYVGRCPATMTMVDTVSFKQAASQHCGFVFPCLSDSAPELWTEAAKQVVEEAPSDKPYAESAANGPINMKGQVVTLPSWRTQSDQY</sequence>
<dbReference type="eggNOG" id="ENOG502S7EC">
    <property type="taxonomic scope" value="Eukaryota"/>
</dbReference>
<dbReference type="VEuPathDB" id="CryptoDB:GNI_026410"/>